<sequence>MSATQHKTRKLVEISQKARGRTPLKYELEVIPFFAGELPSGLEKVSFAWERGSKLFTTDAQPVNPHTRAVFWKQYLRQTATLYKEGGRLLPKEFTFKVQHVRGSGDGANSSRKTIGKLKLDMSTFCSEETAPVPQEVFLQLKPAGKLKVSIKASWLRDAKVDMEALTEASFTTHKSGDAALAGLAEDEQDLSGFEAVHLDPQEPQQHHMQQQYHHSRGMSQDRGSSGSPKTATGRGSGSGGSSNSMQKQGLGLGDSSSQASTSPRIAAAGVYRKQGPQVPGAIGAFSVGLSPDEERAAAEQEKARLAAMKEVEVERMRRNIEEQLRSELNDALAKHNKTTWRDMFCCCFPRKQGVRITSQEMGAMDDNENASLAQGAYL</sequence>
<protein>
    <recommendedName>
        <fullName evidence="2">C2 NT-type domain-containing protein</fullName>
    </recommendedName>
</protein>
<proteinExistence type="predicted"/>
<feature type="compositionally biased region" description="Polar residues" evidence="1">
    <location>
        <begin position="218"/>
        <end position="231"/>
    </location>
</feature>
<feature type="compositionally biased region" description="Polar residues" evidence="1">
    <location>
        <begin position="255"/>
        <end position="264"/>
    </location>
</feature>
<evidence type="ECO:0000313" key="4">
    <source>
        <dbReference type="Proteomes" id="UP000256970"/>
    </source>
</evidence>
<dbReference type="PROSITE" id="PS51840">
    <property type="entry name" value="C2_NT"/>
    <property type="match status" value="1"/>
</dbReference>
<feature type="domain" description="C2 NT-type" evidence="2">
    <location>
        <begin position="16"/>
        <end position="157"/>
    </location>
</feature>
<organism evidence="3 4">
    <name type="scientific">Tetradesmus obliquus</name>
    <name type="common">Green alga</name>
    <name type="synonym">Acutodesmus obliquus</name>
    <dbReference type="NCBI Taxonomy" id="3088"/>
    <lineage>
        <taxon>Eukaryota</taxon>
        <taxon>Viridiplantae</taxon>
        <taxon>Chlorophyta</taxon>
        <taxon>core chlorophytes</taxon>
        <taxon>Chlorophyceae</taxon>
        <taxon>CS clade</taxon>
        <taxon>Sphaeropleales</taxon>
        <taxon>Scenedesmaceae</taxon>
        <taxon>Tetradesmus</taxon>
    </lineage>
</organism>
<reference evidence="3 4" key="1">
    <citation type="submission" date="2016-10" db="EMBL/GenBank/DDBJ databases">
        <authorList>
            <person name="Cai Z."/>
        </authorList>
    </citation>
    <scope>NUCLEOTIDE SEQUENCE [LARGE SCALE GENOMIC DNA]</scope>
</reference>
<keyword evidence="4" id="KW-1185">Reference proteome</keyword>
<dbReference type="Proteomes" id="UP000256970">
    <property type="component" value="Unassembled WGS sequence"/>
</dbReference>
<evidence type="ECO:0000313" key="3">
    <source>
        <dbReference type="EMBL" id="SZX61347.1"/>
    </source>
</evidence>
<name>A0A383V6X7_TETOB</name>
<gene>
    <name evidence="3" type="ORF">BQ4739_LOCUS1848</name>
</gene>
<evidence type="ECO:0000259" key="2">
    <source>
        <dbReference type="PROSITE" id="PS51840"/>
    </source>
</evidence>
<accession>A0A383V6X7</accession>
<dbReference type="Pfam" id="PF10358">
    <property type="entry name" value="NT-C2"/>
    <property type="match status" value="1"/>
</dbReference>
<dbReference type="STRING" id="3088.A0A383V6X7"/>
<dbReference type="EMBL" id="FNXT01000138">
    <property type="protein sequence ID" value="SZX61347.1"/>
    <property type="molecule type" value="Genomic_DNA"/>
</dbReference>
<evidence type="ECO:0000256" key="1">
    <source>
        <dbReference type="SAM" id="MobiDB-lite"/>
    </source>
</evidence>
<dbReference type="AlphaFoldDB" id="A0A383V6X7"/>
<dbReference type="InterPro" id="IPR019448">
    <property type="entry name" value="NT-C2"/>
</dbReference>
<feature type="region of interest" description="Disordered" evidence="1">
    <location>
        <begin position="203"/>
        <end position="264"/>
    </location>
</feature>
<feature type="compositionally biased region" description="Low complexity" evidence="1">
    <location>
        <begin position="203"/>
        <end position="213"/>
    </location>
</feature>